<dbReference type="Proteomes" id="UP000379480">
    <property type="component" value="Unassembled WGS sequence"/>
</dbReference>
<evidence type="ECO:0000313" key="3">
    <source>
        <dbReference type="Proteomes" id="UP000379480"/>
    </source>
</evidence>
<reference evidence="2 3" key="1">
    <citation type="submission" date="2019-09" db="EMBL/GenBank/DDBJ databases">
        <authorList>
            <person name="Chandra G."/>
            <person name="Truman W A."/>
        </authorList>
    </citation>
    <scope>NUCLEOTIDE SEQUENCE [LARGE SCALE GENOMIC DNA]</scope>
    <source>
        <strain evidence="2">PS723</strain>
    </source>
</reference>
<proteinExistence type="predicted"/>
<feature type="compositionally biased region" description="Basic and acidic residues" evidence="1">
    <location>
        <begin position="1"/>
        <end position="13"/>
    </location>
</feature>
<accession>A0A5E7EAI2</accession>
<gene>
    <name evidence="2" type="ORF">PS723_04429</name>
</gene>
<evidence type="ECO:0000313" key="2">
    <source>
        <dbReference type="EMBL" id="VVO23825.1"/>
    </source>
</evidence>
<evidence type="ECO:0000256" key="1">
    <source>
        <dbReference type="SAM" id="MobiDB-lite"/>
    </source>
</evidence>
<sequence>MVKTPDLPKDPRPSEPPSAAEELGFDPDSPDLADPQVDPIGPAKIPGKDHGADGQRPVPKPYDPLANLRND</sequence>
<name>A0A5E7EAI2_PSEFL</name>
<dbReference type="OrthoDB" id="6974814at2"/>
<feature type="region of interest" description="Disordered" evidence="1">
    <location>
        <begin position="1"/>
        <end position="71"/>
    </location>
</feature>
<dbReference type="EMBL" id="CABVHY010000024">
    <property type="protein sequence ID" value="VVO23825.1"/>
    <property type="molecule type" value="Genomic_DNA"/>
</dbReference>
<dbReference type="RefSeq" id="WP_150805748.1">
    <property type="nucleotide sequence ID" value="NZ_CABVHY010000024.1"/>
</dbReference>
<dbReference type="Pfam" id="PF19485">
    <property type="entry name" value="DUF6021"/>
    <property type="match status" value="1"/>
</dbReference>
<protein>
    <submittedName>
        <fullName evidence="2">Uncharacterized protein</fullName>
    </submittedName>
</protein>
<dbReference type="AlphaFoldDB" id="A0A5E7EAI2"/>
<dbReference type="InterPro" id="IPR046063">
    <property type="entry name" value="DUF6021"/>
</dbReference>
<organism evidence="2 3">
    <name type="scientific">Pseudomonas fluorescens</name>
    <dbReference type="NCBI Taxonomy" id="294"/>
    <lineage>
        <taxon>Bacteria</taxon>
        <taxon>Pseudomonadati</taxon>
        <taxon>Pseudomonadota</taxon>
        <taxon>Gammaproteobacteria</taxon>
        <taxon>Pseudomonadales</taxon>
        <taxon>Pseudomonadaceae</taxon>
        <taxon>Pseudomonas</taxon>
    </lineage>
</organism>